<accession>A0A9X1P560</accession>
<evidence type="ECO:0000256" key="7">
    <source>
        <dbReference type="ARBA" id="ARBA00023136"/>
    </source>
</evidence>
<keyword evidence="4" id="KW-1003">Cell membrane</keyword>
<comment type="caution">
    <text evidence="9">The sequence shown here is derived from an EMBL/GenBank/DDBJ whole genome shotgun (WGS) entry which is preliminary data.</text>
</comment>
<feature type="transmembrane region" description="Helical" evidence="8">
    <location>
        <begin position="6"/>
        <end position="27"/>
    </location>
</feature>
<feature type="transmembrane region" description="Helical" evidence="8">
    <location>
        <begin position="230"/>
        <end position="251"/>
    </location>
</feature>
<proteinExistence type="inferred from homology"/>
<evidence type="ECO:0000256" key="3">
    <source>
        <dbReference type="ARBA" id="ARBA00022448"/>
    </source>
</evidence>
<feature type="transmembrane region" description="Helical" evidence="8">
    <location>
        <begin position="257"/>
        <end position="280"/>
    </location>
</feature>
<keyword evidence="6 8" id="KW-1133">Transmembrane helix</keyword>
<feature type="transmembrane region" description="Helical" evidence="8">
    <location>
        <begin position="126"/>
        <end position="148"/>
    </location>
</feature>
<feature type="transmembrane region" description="Helical" evidence="8">
    <location>
        <begin position="169"/>
        <end position="188"/>
    </location>
</feature>
<dbReference type="AlphaFoldDB" id="A0A9X1P560"/>
<evidence type="ECO:0000256" key="5">
    <source>
        <dbReference type="ARBA" id="ARBA00022692"/>
    </source>
</evidence>
<feature type="transmembrane region" description="Helical" evidence="8">
    <location>
        <begin position="97"/>
        <end position="120"/>
    </location>
</feature>
<dbReference type="RefSeq" id="WP_233721036.1">
    <property type="nucleotide sequence ID" value="NZ_JAJUWU010000020.1"/>
</dbReference>
<evidence type="ECO:0000256" key="6">
    <source>
        <dbReference type="ARBA" id="ARBA00022989"/>
    </source>
</evidence>
<evidence type="ECO:0000313" key="9">
    <source>
        <dbReference type="EMBL" id="MCE7029999.1"/>
    </source>
</evidence>
<dbReference type="PANTHER" id="PTHR36838:SF3">
    <property type="entry name" value="TRANSPORTER AUXIN EFFLUX CARRIER EC FAMILY"/>
    <property type="match status" value="1"/>
</dbReference>
<comment type="subcellular location">
    <subcellularLocation>
        <location evidence="1">Cell membrane</location>
        <topology evidence="1">Multi-pass membrane protein</topology>
    </subcellularLocation>
</comment>
<keyword evidence="7 8" id="KW-0472">Membrane</keyword>
<evidence type="ECO:0000256" key="2">
    <source>
        <dbReference type="ARBA" id="ARBA00010145"/>
    </source>
</evidence>
<reference evidence="9" key="1">
    <citation type="submission" date="2022-01" db="EMBL/GenBank/DDBJ databases">
        <title>Jiella avicenniae sp. nov., a novel endophytic bacterium isolated from bark of Avicennia marina.</title>
        <authorList>
            <person name="Tuo L."/>
        </authorList>
    </citation>
    <scope>NUCLEOTIDE SEQUENCE</scope>
    <source>
        <strain evidence="9">CBK1P-4</strain>
    </source>
</reference>
<dbReference type="EMBL" id="JAJUWU010000020">
    <property type="protein sequence ID" value="MCE7029999.1"/>
    <property type="molecule type" value="Genomic_DNA"/>
</dbReference>
<dbReference type="InterPro" id="IPR004776">
    <property type="entry name" value="Mem_transp_PIN-like"/>
</dbReference>
<feature type="transmembrane region" description="Helical" evidence="8">
    <location>
        <begin position="39"/>
        <end position="58"/>
    </location>
</feature>
<dbReference type="Pfam" id="PF03547">
    <property type="entry name" value="Mem_trans"/>
    <property type="match status" value="1"/>
</dbReference>
<dbReference type="InterPro" id="IPR038770">
    <property type="entry name" value="Na+/solute_symporter_sf"/>
</dbReference>
<evidence type="ECO:0000256" key="8">
    <source>
        <dbReference type="SAM" id="Phobius"/>
    </source>
</evidence>
<feature type="transmembrane region" description="Helical" evidence="8">
    <location>
        <begin position="200"/>
        <end position="218"/>
    </location>
</feature>
<sequence length="311" mass="32489">MLLSLADRLLPVFLLIAIGYVLARRNILTKESLGGLTKLTYWVLIPATLFSTVTAIHVGEILNLRIWAVYFGAVLTTALSIYAVLLTMRGMVRSERIVIAFGAVYSNIGIVGIPVVGILYGDEGLVTLTAIISIHAFTLMTPMVVLMEGSRASGTAGRSVLSTTLRSQFRNPIIVAIVVSLAISAAGIDLPGWLSQSAEMLKTAMPAVALIVIGAGLHGQEIRSGAASSVVGVFGKMAVLPLTVFVFAWLAGLPQTVVAPLVICAALPPGINSVMMAAAYDTAVNRIATLVLAATLASLVTIPVLALLLAT</sequence>
<feature type="transmembrane region" description="Helical" evidence="8">
    <location>
        <begin position="64"/>
        <end position="85"/>
    </location>
</feature>
<keyword evidence="5 8" id="KW-0812">Transmembrane</keyword>
<dbReference type="Gene3D" id="1.20.1530.20">
    <property type="match status" value="1"/>
</dbReference>
<dbReference type="GO" id="GO:0005886">
    <property type="term" value="C:plasma membrane"/>
    <property type="evidence" value="ECO:0007669"/>
    <property type="project" value="UniProtKB-SubCell"/>
</dbReference>
<dbReference type="Proteomes" id="UP001139035">
    <property type="component" value="Unassembled WGS sequence"/>
</dbReference>
<comment type="similarity">
    <text evidence="2">Belongs to the auxin efflux carrier (TC 2.A.69) family.</text>
</comment>
<organism evidence="9 10">
    <name type="scientific">Jiella avicenniae</name>
    <dbReference type="NCBI Taxonomy" id="2907202"/>
    <lineage>
        <taxon>Bacteria</taxon>
        <taxon>Pseudomonadati</taxon>
        <taxon>Pseudomonadota</taxon>
        <taxon>Alphaproteobacteria</taxon>
        <taxon>Hyphomicrobiales</taxon>
        <taxon>Aurantimonadaceae</taxon>
        <taxon>Jiella</taxon>
    </lineage>
</organism>
<keyword evidence="3" id="KW-0813">Transport</keyword>
<feature type="transmembrane region" description="Helical" evidence="8">
    <location>
        <begin position="287"/>
        <end position="310"/>
    </location>
</feature>
<dbReference type="PANTHER" id="PTHR36838">
    <property type="entry name" value="AUXIN EFFLUX CARRIER FAMILY PROTEIN"/>
    <property type="match status" value="1"/>
</dbReference>
<gene>
    <name evidence="9" type="ORF">LZD57_18575</name>
</gene>
<protein>
    <submittedName>
        <fullName evidence="9">AEC family transporter</fullName>
    </submittedName>
</protein>
<evidence type="ECO:0000256" key="1">
    <source>
        <dbReference type="ARBA" id="ARBA00004651"/>
    </source>
</evidence>
<name>A0A9X1P560_9HYPH</name>
<evidence type="ECO:0000256" key="4">
    <source>
        <dbReference type="ARBA" id="ARBA00022475"/>
    </source>
</evidence>
<keyword evidence="10" id="KW-1185">Reference proteome</keyword>
<evidence type="ECO:0000313" key="10">
    <source>
        <dbReference type="Proteomes" id="UP001139035"/>
    </source>
</evidence>
<dbReference type="GO" id="GO:0055085">
    <property type="term" value="P:transmembrane transport"/>
    <property type="evidence" value="ECO:0007669"/>
    <property type="project" value="InterPro"/>
</dbReference>